<dbReference type="Pfam" id="PF13469">
    <property type="entry name" value="Sulfotransfer_3"/>
    <property type="match status" value="1"/>
</dbReference>
<dbReference type="PANTHER" id="PTHR10704:SF44">
    <property type="entry name" value="LD35051P-RELATED"/>
    <property type="match status" value="1"/>
</dbReference>
<protein>
    <submittedName>
        <fullName evidence="1">Sulfotransferase</fullName>
    </submittedName>
</protein>
<proteinExistence type="predicted"/>
<sequence length="314" mass="36940">MANDMAKPILVTGSHRSGTTWVGKMISACPSVVYVHEPFSPETYRIYPGRCGAKFIYWNTYVTDENEAAFYKHIENTLGFRYNLGAQFNANRNFVDFKRTLKEYCIYWGYRSRNLVPLMKDPLAIFSAGWLAKKFDMNVLVLVRHPAAFVTSLKRLNWDYDFYELLQQPLLIRDYLYPFEQEITEYAALDNEIIDRAALLWKMIYSVVLKYQKYHPDWIYLRYEDLAGNPIPCFEYLFNRFGLEFSDSVKATIQDYTSPSNPIDAPEGDWSLRKRNSQANVGSWKNKLTKDEIIRIKAHVEEVSKEFYADEDWE</sequence>
<accession>A0ABV0J8T1</accession>
<dbReference type="Proteomes" id="UP001464891">
    <property type="component" value="Unassembled WGS sequence"/>
</dbReference>
<dbReference type="InterPro" id="IPR051135">
    <property type="entry name" value="Gal/GlcNAc/GalNAc_ST"/>
</dbReference>
<dbReference type="SUPFAM" id="SSF52540">
    <property type="entry name" value="P-loop containing nucleoside triphosphate hydrolases"/>
    <property type="match status" value="1"/>
</dbReference>
<evidence type="ECO:0000313" key="2">
    <source>
        <dbReference type="Proteomes" id="UP001464891"/>
    </source>
</evidence>
<evidence type="ECO:0000313" key="1">
    <source>
        <dbReference type="EMBL" id="MEP0817658.1"/>
    </source>
</evidence>
<keyword evidence="2" id="KW-1185">Reference proteome</keyword>
<gene>
    <name evidence="1" type="ORF">NC998_11170</name>
</gene>
<dbReference type="Gene3D" id="3.40.50.300">
    <property type="entry name" value="P-loop containing nucleotide triphosphate hydrolases"/>
    <property type="match status" value="1"/>
</dbReference>
<dbReference type="PANTHER" id="PTHR10704">
    <property type="entry name" value="CARBOHYDRATE SULFOTRANSFERASE"/>
    <property type="match status" value="1"/>
</dbReference>
<reference evidence="1 2" key="1">
    <citation type="submission" date="2022-04" db="EMBL/GenBank/DDBJ databases">
        <title>Positive selection, recombination, and allopatry shape intraspecific diversity of widespread and dominant cyanobacteria.</title>
        <authorList>
            <person name="Wei J."/>
            <person name="Shu W."/>
            <person name="Hu C."/>
        </authorList>
    </citation>
    <scope>NUCLEOTIDE SEQUENCE [LARGE SCALE GENOMIC DNA]</scope>
    <source>
        <strain evidence="1 2">GB2-A4</strain>
    </source>
</reference>
<comment type="caution">
    <text evidence="1">The sequence shown here is derived from an EMBL/GenBank/DDBJ whole genome shotgun (WGS) entry which is preliminary data.</text>
</comment>
<dbReference type="RefSeq" id="WP_190435985.1">
    <property type="nucleotide sequence ID" value="NZ_JAMPKM010000005.1"/>
</dbReference>
<organism evidence="1 2">
    <name type="scientific">Trichocoleus desertorum GB2-A4</name>
    <dbReference type="NCBI Taxonomy" id="2933944"/>
    <lineage>
        <taxon>Bacteria</taxon>
        <taxon>Bacillati</taxon>
        <taxon>Cyanobacteriota</taxon>
        <taxon>Cyanophyceae</taxon>
        <taxon>Leptolyngbyales</taxon>
        <taxon>Trichocoleusaceae</taxon>
        <taxon>Trichocoleus</taxon>
    </lineage>
</organism>
<name>A0ABV0J8T1_9CYAN</name>
<dbReference type="InterPro" id="IPR027417">
    <property type="entry name" value="P-loop_NTPase"/>
</dbReference>
<dbReference type="EMBL" id="JAMPKM010000005">
    <property type="protein sequence ID" value="MEP0817658.1"/>
    <property type="molecule type" value="Genomic_DNA"/>
</dbReference>